<protein>
    <submittedName>
        <fullName evidence="2">Vanadium-dependent haloperoxidase</fullName>
    </submittedName>
</protein>
<dbReference type="RefSeq" id="WP_234865407.1">
    <property type="nucleotide sequence ID" value="NZ_JAKEVY010000002.1"/>
</dbReference>
<dbReference type="PANTHER" id="PTHR34599">
    <property type="entry name" value="PEROXIDASE-RELATED"/>
    <property type="match status" value="1"/>
</dbReference>
<dbReference type="SUPFAM" id="SSF48317">
    <property type="entry name" value="Acid phosphatase/Vanadium-dependent haloperoxidase"/>
    <property type="match status" value="1"/>
</dbReference>
<dbReference type="PROSITE" id="PS51257">
    <property type="entry name" value="PROKAR_LIPOPROTEIN"/>
    <property type="match status" value="1"/>
</dbReference>
<dbReference type="PANTHER" id="PTHR34599:SF1">
    <property type="entry name" value="PHOSPHATIDIC ACID PHOSPHATASE TYPE 2_HALOPEROXIDASE DOMAIN-CONTAINING PROTEIN"/>
    <property type="match status" value="1"/>
</dbReference>
<dbReference type="InterPro" id="IPR000326">
    <property type="entry name" value="PAP2/HPO"/>
</dbReference>
<comment type="caution">
    <text evidence="2">The sequence shown here is derived from an EMBL/GenBank/DDBJ whole genome shotgun (WGS) entry which is preliminary data.</text>
</comment>
<accession>A0ABS9BIY8</accession>
<dbReference type="InterPro" id="IPR052559">
    <property type="entry name" value="V-haloperoxidase"/>
</dbReference>
<evidence type="ECO:0000313" key="3">
    <source>
        <dbReference type="Proteomes" id="UP001200145"/>
    </source>
</evidence>
<gene>
    <name evidence="2" type="ORF">L0U88_08165</name>
</gene>
<dbReference type="Pfam" id="PF01569">
    <property type="entry name" value="PAP2"/>
    <property type="match status" value="1"/>
</dbReference>
<proteinExistence type="predicted"/>
<dbReference type="Gene3D" id="1.10.606.20">
    <property type="match status" value="1"/>
</dbReference>
<keyword evidence="3" id="KW-1185">Reference proteome</keyword>
<reference evidence="2 3" key="1">
    <citation type="submission" date="2022-01" db="EMBL/GenBank/DDBJ databases">
        <title>Flavihumibacter sp. nov., isolated from sediment of a river.</title>
        <authorList>
            <person name="Liu H."/>
        </authorList>
    </citation>
    <scope>NUCLEOTIDE SEQUENCE [LARGE SCALE GENOMIC DNA]</scope>
    <source>
        <strain evidence="2 3">RY-1</strain>
    </source>
</reference>
<dbReference type="InterPro" id="IPR036938">
    <property type="entry name" value="PAP2/HPO_sf"/>
</dbReference>
<sequence>MKTTMKLYKVLQYLAFLAVIGTWISCADTKSKAVTLPGVEILHANQKKLTDLIIYDVFTPPVAARIYSYTSLASYEAIRHLQSDQPSLTAKLPGFKAMPLPEQGKEYDFLLSATRAFLSVANSLTFSVDTLLQYEKVVLATYKSGLDPEVYERSIAFGETIAKKIMERAAIDNYPQTRGKPRYIGSRLPGKWKPTAPDYSDAVEPCWGDMLPFYNDSVAAYPLPPAPAYSMNQSDSFYKQVMEVYTIGNNLTEEQKLIATYWDDNPFVTEHEGHLMFANKKITPGGHWMGIASIACKKAGTDPVKTARVLALTAMSLMDGFIVCWDAKYKYELVRPITVINEQLDKNWLPYLQTPPFPEYPSGHSVITAAAATVLTIELGENFAFHDDSDKEYIGLERDFNSFQEAAAEASISRVYGGIHFRPAVEEGTKLGTWLGAELMKKINAAE</sequence>
<organism evidence="2 3">
    <name type="scientific">Flavihumibacter fluminis</name>
    <dbReference type="NCBI Taxonomy" id="2909236"/>
    <lineage>
        <taxon>Bacteria</taxon>
        <taxon>Pseudomonadati</taxon>
        <taxon>Bacteroidota</taxon>
        <taxon>Chitinophagia</taxon>
        <taxon>Chitinophagales</taxon>
        <taxon>Chitinophagaceae</taxon>
        <taxon>Flavihumibacter</taxon>
    </lineage>
</organism>
<name>A0ABS9BIY8_9BACT</name>
<dbReference type="Proteomes" id="UP001200145">
    <property type="component" value="Unassembled WGS sequence"/>
</dbReference>
<evidence type="ECO:0000313" key="2">
    <source>
        <dbReference type="EMBL" id="MCF1714596.1"/>
    </source>
</evidence>
<dbReference type="EMBL" id="JAKEVY010000002">
    <property type="protein sequence ID" value="MCF1714596.1"/>
    <property type="molecule type" value="Genomic_DNA"/>
</dbReference>
<feature type="domain" description="Phosphatidic acid phosphatase type 2/haloperoxidase" evidence="1">
    <location>
        <begin position="312"/>
        <end position="441"/>
    </location>
</feature>
<dbReference type="CDD" id="cd03398">
    <property type="entry name" value="PAP2_haloperoxidase"/>
    <property type="match status" value="1"/>
</dbReference>
<evidence type="ECO:0000259" key="1">
    <source>
        <dbReference type="Pfam" id="PF01569"/>
    </source>
</evidence>